<reference evidence="5 6" key="1">
    <citation type="journal article" date="2015" name="Genome Announc.">
        <title>Expanding the biotechnology potential of lactobacilli through comparative genomics of 213 strains and associated genera.</title>
        <authorList>
            <person name="Sun Z."/>
            <person name="Harris H.M."/>
            <person name="McCann A."/>
            <person name="Guo C."/>
            <person name="Argimon S."/>
            <person name="Zhang W."/>
            <person name="Yang X."/>
            <person name="Jeffery I.B."/>
            <person name="Cooney J.C."/>
            <person name="Kagawa T.F."/>
            <person name="Liu W."/>
            <person name="Song Y."/>
            <person name="Salvetti E."/>
            <person name="Wrobel A."/>
            <person name="Rasinkangas P."/>
            <person name="Parkhill J."/>
            <person name="Rea M.C."/>
            <person name="O'Sullivan O."/>
            <person name="Ritari J."/>
            <person name="Douillard F.P."/>
            <person name="Paul Ross R."/>
            <person name="Yang R."/>
            <person name="Briner A.E."/>
            <person name="Felis G.E."/>
            <person name="de Vos W.M."/>
            <person name="Barrangou R."/>
            <person name="Klaenhammer T.R."/>
            <person name="Caufield P.W."/>
            <person name="Cui Y."/>
            <person name="Zhang H."/>
            <person name="O'Toole P.W."/>
        </authorList>
    </citation>
    <scope>NUCLEOTIDE SEQUENCE [LARGE SCALE GENOMIC DNA]</scope>
    <source>
        <strain evidence="5 6">DSM 22697</strain>
    </source>
</reference>
<evidence type="ECO:0000256" key="1">
    <source>
        <dbReference type="ARBA" id="ARBA00022801"/>
    </source>
</evidence>
<evidence type="ECO:0000256" key="2">
    <source>
        <dbReference type="SAM" id="MobiDB-lite"/>
    </source>
</evidence>
<dbReference type="SUPFAM" id="SSF52980">
    <property type="entry name" value="Restriction endonuclease-like"/>
    <property type="match status" value="1"/>
</dbReference>
<accession>A0A0R2F8C8</accession>
<dbReference type="InterPro" id="IPR052906">
    <property type="entry name" value="Type_IV_Methyl-Rstrct_Enzyme"/>
</dbReference>
<sequence length="344" mass="38120">MFSSNLLPATRYNWLKEVNKMKLDYRELKLAKDGVPTWDAMLPVLMSIAMTQKEWLGAELKAAAVEKLNLPQDLRELQSGKRQDVAIENRTGWALSDLSVSGLLERPRRGVYRVTELGKSLFQKYGMALSQEVTHAQPNYKQHKRDLKRAKSGSVSGQGDGKDNLLDDAVDSPSAEQIGKAIDDYNSVIAVNLLERIREAEPVFFERLVIDLLNAMGYQGTNGTSVLTPSSGDGGIDGIINQDPLGTQTVYVQAKRYAADNIVQRPQIDQFYGALSRVHGNQGVFITTSGFSSGAKAVAKTFSIVLIDGIKLTSLMLKYHVGVQQDRARKSYELLAIDEDYFDN</sequence>
<gene>
    <name evidence="5" type="ORF">FC75_GL002107</name>
</gene>
<protein>
    <submittedName>
        <fullName evidence="5">Mrr restriction system protein</fullName>
    </submittedName>
</protein>
<feature type="domain" description="Restriction endonuclease type IV Mrr" evidence="3">
    <location>
        <begin position="197"/>
        <end position="316"/>
    </location>
</feature>
<proteinExistence type="predicted"/>
<dbReference type="GO" id="GO:0015666">
    <property type="term" value="F:restriction endodeoxyribonuclease activity"/>
    <property type="evidence" value="ECO:0007669"/>
    <property type="project" value="TreeGrafter"/>
</dbReference>
<dbReference type="AlphaFoldDB" id="A0A0R2F8C8"/>
<organism evidence="5 6">
    <name type="scientific">Lacticaseibacillus camelliae DSM 22697 = JCM 13995</name>
    <dbReference type="NCBI Taxonomy" id="1423730"/>
    <lineage>
        <taxon>Bacteria</taxon>
        <taxon>Bacillati</taxon>
        <taxon>Bacillota</taxon>
        <taxon>Bacilli</taxon>
        <taxon>Lactobacillales</taxon>
        <taxon>Lactobacillaceae</taxon>
        <taxon>Lacticaseibacillus</taxon>
    </lineage>
</organism>
<dbReference type="InterPro" id="IPR011856">
    <property type="entry name" value="tRNA_endonuc-like_dom_sf"/>
</dbReference>
<dbReference type="EMBL" id="AYZJ01000041">
    <property type="protein sequence ID" value="KRN21783.1"/>
    <property type="molecule type" value="Genomic_DNA"/>
</dbReference>
<feature type="domain" description="Restriction system protein Mrr-like N-terminal" evidence="4">
    <location>
        <begin position="41"/>
        <end position="123"/>
    </location>
</feature>
<feature type="compositionally biased region" description="Basic residues" evidence="2">
    <location>
        <begin position="141"/>
        <end position="151"/>
    </location>
</feature>
<dbReference type="Pfam" id="PF14338">
    <property type="entry name" value="Mrr_N"/>
    <property type="match status" value="1"/>
</dbReference>
<dbReference type="InterPro" id="IPR025745">
    <property type="entry name" value="Mrr-like_N_dom"/>
</dbReference>
<dbReference type="GO" id="GO:0003677">
    <property type="term" value="F:DNA binding"/>
    <property type="evidence" value="ECO:0007669"/>
    <property type="project" value="InterPro"/>
</dbReference>
<comment type="caution">
    <text evidence="5">The sequence shown here is derived from an EMBL/GenBank/DDBJ whole genome shotgun (WGS) entry which is preliminary data.</text>
</comment>
<dbReference type="Pfam" id="PF04471">
    <property type="entry name" value="Mrr_cat"/>
    <property type="match status" value="1"/>
</dbReference>
<keyword evidence="6" id="KW-1185">Reference proteome</keyword>
<dbReference type="STRING" id="1423730.FC75_GL002107"/>
<feature type="region of interest" description="Disordered" evidence="2">
    <location>
        <begin position="136"/>
        <end position="170"/>
    </location>
</feature>
<dbReference type="PANTHER" id="PTHR30015:SF7">
    <property type="entry name" value="TYPE IV METHYL-DIRECTED RESTRICTION ENZYME ECOKMRR"/>
    <property type="match status" value="1"/>
</dbReference>
<dbReference type="PATRIC" id="fig|1423730.4.peg.2190"/>
<name>A0A0R2F8C8_9LACO</name>
<dbReference type="PANTHER" id="PTHR30015">
    <property type="entry name" value="MRR RESTRICTION SYSTEM PROTEIN"/>
    <property type="match status" value="1"/>
</dbReference>
<dbReference type="InterPro" id="IPR011335">
    <property type="entry name" value="Restrct_endonuc-II-like"/>
</dbReference>
<dbReference type="Gene3D" id="3.40.1350.10">
    <property type="match status" value="1"/>
</dbReference>
<evidence type="ECO:0000259" key="3">
    <source>
        <dbReference type="Pfam" id="PF04471"/>
    </source>
</evidence>
<dbReference type="InterPro" id="IPR007560">
    <property type="entry name" value="Restrct_endonuc_IV_Mrr"/>
</dbReference>
<evidence type="ECO:0000313" key="6">
    <source>
        <dbReference type="Proteomes" id="UP000050865"/>
    </source>
</evidence>
<evidence type="ECO:0000313" key="5">
    <source>
        <dbReference type="EMBL" id="KRN21783.1"/>
    </source>
</evidence>
<dbReference type="Proteomes" id="UP000050865">
    <property type="component" value="Unassembled WGS sequence"/>
</dbReference>
<evidence type="ECO:0000259" key="4">
    <source>
        <dbReference type="Pfam" id="PF14338"/>
    </source>
</evidence>
<keyword evidence="1" id="KW-0378">Hydrolase</keyword>
<dbReference type="GO" id="GO:0009307">
    <property type="term" value="P:DNA restriction-modification system"/>
    <property type="evidence" value="ECO:0007669"/>
    <property type="project" value="InterPro"/>
</dbReference>